<dbReference type="Pfam" id="PF00583">
    <property type="entry name" value="Acetyltransf_1"/>
    <property type="match status" value="1"/>
</dbReference>
<keyword evidence="2 4" id="KW-0012">Acyltransferase</keyword>
<evidence type="ECO:0000259" key="3">
    <source>
        <dbReference type="PROSITE" id="PS51186"/>
    </source>
</evidence>
<dbReference type="CDD" id="cd04301">
    <property type="entry name" value="NAT_SF"/>
    <property type="match status" value="1"/>
</dbReference>
<accession>A0ABD5Q033</accession>
<proteinExistence type="predicted"/>
<gene>
    <name evidence="4" type="ORF">ACFO9K_07445</name>
</gene>
<evidence type="ECO:0000256" key="2">
    <source>
        <dbReference type="ARBA" id="ARBA00023315"/>
    </source>
</evidence>
<dbReference type="PANTHER" id="PTHR43420">
    <property type="entry name" value="ACETYLTRANSFERASE"/>
    <property type="match status" value="1"/>
</dbReference>
<dbReference type="InterPro" id="IPR000182">
    <property type="entry name" value="GNAT_dom"/>
</dbReference>
<reference evidence="4 5" key="1">
    <citation type="journal article" date="2019" name="Int. J. Syst. Evol. Microbiol.">
        <title>The Global Catalogue of Microorganisms (GCM) 10K type strain sequencing project: providing services to taxonomists for standard genome sequencing and annotation.</title>
        <authorList>
            <consortium name="The Broad Institute Genomics Platform"/>
            <consortium name="The Broad Institute Genome Sequencing Center for Infectious Disease"/>
            <person name="Wu L."/>
            <person name="Ma J."/>
        </authorList>
    </citation>
    <scope>NUCLEOTIDE SEQUENCE [LARGE SCALE GENOMIC DNA]</scope>
    <source>
        <strain evidence="4 5">XZYJ18</strain>
    </source>
</reference>
<dbReference type="AlphaFoldDB" id="A0ABD5Q033"/>
<dbReference type="RefSeq" id="WP_254266830.1">
    <property type="nucleotide sequence ID" value="NZ_CP100400.1"/>
</dbReference>
<evidence type="ECO:0000313" key="4">
    <source>
        <dbReference type="EMBL" id="MFC4824094.1"/>
    </source>
</evidence>
<protein>
    <submittedName>
        <fullName evidence="4">GNAT family N-acetyltransferase</fullName>
        <ecNumber evidence="4">2.3.1.-</ecNumber>
    </submittedName>
</protein>
<dbReference type="Proteomes" id="UP001595945">
    <property type="component" value="Unassembled WGS sequence"/>
</dbReference>
<dbReference type="GO" id="GO:0016746">
    <property type="term" value="F:acyltransferase activity"/>
    <property type="evidence" value="ECO:0007669"/>
    <property type="project" value="UniProtKB-KW"/>
</dbReference>
<feature type="domain" description="N-acetyltransferase" evidence="3">
    <location>
        <begin position="4"/>
        <end position="148"/>
    </location>
</feature>
<evidence type="ECO:0000313" key="5">
    <source>
        <dbReference type="Proteomes" id="UP001595945"/>
    </source>
</evidence>
<keyword evidence="5" id="KW-1185">Reference proteome</keyword>
<dbReference type="GeneID" id="73045227"/>
<dbReference type="InterPro" id="IPR016181">
    <property type="entry name" value="Acyl_CoA_acyltransferase"/>
</dbReference>
<dbReference type="InterPro" id="IPR050680">
    <property type="entry name" value="YpeA/RimI_acetyltransf"/>
</dbReference>
<sequence>MVETRVEELTTEAEWTAALPIMRQLWTDADEEFVRSWADEDDYRLFGLLAEADDESASECERLVAVAGVSVQRVLHHARHAWVHDFVVDESHRGEGHGAELLSFVESWASDRDCEYVALAVREGNDAALDFYESESMERWGYVVEREL</sequence>
<dbReference type="EMBL" id="JBHSHT010000001">
    <property type="protein sequence ID" value="MFC4824094.1"/>
    <property type="molecule type" value="Genomic_DNA"/>
</dbReference>
<dbReference type="EC" id="2.3.1.-" evidence="4"/>
<keyword evidence="1 4" id="KW-0808">Transferase</keyword>
<name>A0ABD5Q033_9EURY</name>
<comment type="caution">
    <text evidence="4">The sequence shown here is derived from an EMBL/GenBank/DDBJ whole genome shotgun (WGS) entry which is preliminary data.</text>
</comment>
<organism evidence="4 5">
    <name type="scientific">Halorussus aquaticus</name>
    <dbReference type="NCBI Taxonomy" id="2953748"/>
    <lineage>
        <taxon>Archaea</taxon>
        <taxon>Methanobacteriati</taxon>
        <taxon>Methanobacteriota</taxon>
        <taxon>Stenosarchaea group</taxon>
        <taxon>Halobacteria</taxon>
        <taxon>Halobacteriales</taxon>
        <taxon>Haladaptataceae</taxon>
        <taxon>Halorussus</taxon>
    </lineage>
</organism>
<dbReference type="PROSITE" id="PS51186">
    <property type="entry name" value="GNAT"/>
    <property type="match status" value="1"/>
</dbReference>
<dbReference type="SUPFAM" id="SSF55729">
    <property type="entry name" value="Acyl-CoA N-acyltransferases (Nat)"/>
    <property type="match status" value="1"/>
</dbReference>
<dbReference type="Gene3D" id="3.40.630.30">
    <property type="match status" value="1"/>
</dbReference>
<evidence type="ECO:0000256" key="1">
    <source>
        <dbReference type="ARBA" id="ARBA00022679"/>
    </source>
</evidence>